<evidence type="ECO:0000313" key="2">
    <source>
        <dbReference type="Proteomes" id="UP001163203"/>
    </source>
</evidence>
<dbReference type="Proteomes" id="UP001163203">
    <property type="component" value="Chromosome"/>
</dbReference>
<accession>A0ABY7B7E8</accession>
<gene>
    <name evidence="1" type="ORF">ORV05_09060</name>
</gene>
<dbReference type="EMBL" id="CP113836">
    <property type="protein sequence ID" value="WAL67902.1"/>
    <property type="molecule type" value="Genomic_DNA"/>
</dbReference>
<name>A0ABY7B7E8_9PSEU</name>
<sequence length="227" mass="23819">MPAALWTGRHADEEEVSADIARTLGNELGLASAPAAMTLSAASTGVPAGSLLPPRERFSGMPAPTHCFVYIDAQTPRPFELRAAIMNGRTAIRRALGLGTLLYAVPLSLPAPVRVALGTPSGSGPTPFEGDSVVADRLNADAELVKSANALAATTAGQRKQSISTPGVTYDRTWAVERLLAIEPLPQGPVLLVRTLHRATTLGWTLRSAAVLDLATRVETALRTVRA</sequence>
<reference evidence="1" key="1">
    <citation type="submission" date="2022-11" db="EMBL/GenBank/DDBJ databases">
        <authorList>
            <person name="Mo P."/>
        </authorList>
    </citation>
    <scope>NUCLEOTIDE SEQUENCE</scope>
    <source>
        <strain evidence="1">HUAS 11-8</strain>
    </source>
</reference>
<organism evidence="1 2">
    <name type="scientific">Amycolatopsis cynarae</name>
    <dbReference type="NCBI Taxonomy" id="2995223"/>
    <lineage>
        <taxon>Bacteria</taxon>
        <taxon>Bacillati</taxon>
        <taxon>Actinomycetota</taxon>
        <taxon>Actinomycetes</taxon>
        <taxon>Pseudonocardiales</taxon>
        <taxon>Pseudonocardiaceae</taxon>
        <taxon>Amycolatopsis</taxon>
    </lineage>
</organism>
<keyword evidence="2" id="KW-1185">Reference proteome</keyword>
<evidence type="ECO:0000313" key="1">
    <source>
        <dbReference type="EMBL" id="WAL67902.1"/>
    </source>
</evidence>
<dbReference type="RefSeq" id="WP_268757997.1">
    <property type="nucleotide sequence ID" value="NZ_CP113836.1"/>
</dbReference>
<proteinExistence type="predicted"/>
<protein>
    <submittedName>
        <fullName evidence="1">Uncharacterized protein</fullName>
    </submittedName>
</protein>